<dbReference type="Proteomes" id="UP000305675">
    <property type="component" value="Unassembled WGS sequence"/>
</dbReference>
<keyword evidence="3" id="KW-1185">Reference proteome</keyword>
<keyword evidence="1" id="KW-0812">Transmembrane</keyword>
<accession>A0A4U1BWS0</accession>
<dbReference type="PANTHER" id="PTHR23416">
    <property type="entry name" value="SIALIC ACID SYNTHASE-RELATED"/>
    <property type="match status" value="1"/>
</dbReference>
<proteinExistence type="predicted"/>
<protein>
    <submittedName>
        <fullName evidence="2">Acyltransferase</fullName>
    </submittedName>
</protein>
<reference evidence="2 3" key="1">
    <citation type="submission" date="2019-04" db="EMBL/GenBank/DDBJ databases">
        <authorList>
            <person name="Hwang J.C."/>
        </authorList>
    </citation>
    <scope>NUCLEOTIDE SEQUENCE [LARGE SCALE GENOMIC DNA]</scope>
    <source>
        <strain evidence="2 3">IMCC35002</strain>
    </source>
</reference>
<keyword evidence="2" id="KW-0808">Transferase</keyword>
<evidence type="ECO:0000313" key="2">
    <source>
        <dbReference type="EMBL" id="TKB57639.1"/>
    </source>
</evidence>
<name>A0A4U1BWS0_9GAMM</name>
<dbReference type="Gene3D" id="2.160.10.10">
    <property type="entry name" value="Hexapeptide repeat proteins"/>
    <property type="match status" value="1"/>
</dbReference>
<dbReference type="GO" id="GO:0016746">
    <property type="term" value="F:acyltransferase activity"/>
    <property type="evidence" value="ECO:0007669"/>
    <property type="project" value="UniProtKB-KW"/>
</dbReference>
<comment type="caution">
    <text evidence="2">The sequence shown here is derived from an EMBL/GenBank/DDBJ whole genome shotgun (WGS) entry which is preliminary data.</text>
</comment>
<dbReference type="SUPFAM" id="SSF51161">
    <property type="entry name" value="Trimeric LpxA-like enzymes"/>
    <property type="match status" value="1"/>
</dbReference>
<sequence>MALKQRLKPLYFRIRGWQLPPLKVVYLPIAALIRAVATLWHTAMRFLLWTPLFRSQVEGGDGLYLYGGCPQLLGPLQVSLGQGCRVSGVTTLCGRPGSRLIVGSNVDIGWQNTIACGTTVELKDNVRLAAKVFIAGYPGHPLDPVARANGAPELAHQAKAVLLERDVWVGTGAIINAGVTIGEASVVAAGSVVTKSMPAGVLIGGNPARVIRKLEECS</sequence>
<dbReference type="EMBL" id="SWCJ01000002">
    <property type="protein sequence ID" value="TKB57639.1"/>
    <property type="molecule type" value="Genomic_DNA"/>
</dbReference>
<keyword evidence="2" id="KW-0012">Acyltransferase</keyword>
<organism evidence="2 3">
    <name type="scientific">Ferrimonas aestuarii</name>
    <dbReference type="NCBI Taxonomy" id="2569539"/>
    <lineage>
        <taxon>Bacteria</taxon>
        <taxon>Pseudomonadati</taxon>
        <taxon>Pseudomonadota</taxon>
        <taxon>Gammaproteobacteria</taxon>
        <taxon>Alteromonadales</taxon>
        <taxon>Ferrimonadaceae</taxon>
        <taxon>Ferrimonas</taxon>
    </lineage>
</organism>
<dbReference type="InterPro" id="IPR001451">
    <property type="entry name" value="Hexapep"/>
</dbReference>
<gene>
    <name evidence="2" type="ORF">FCL42_03145</name>
</gene>
<keyword evidence="1" id="KW-0472">Membrane</keyword>
<dbReference type="CDD" id="cd04647">
    <property type="entry name" value="LbH_MAT_like"/>
    <property type="match status" value="1"/>
</dbReference>
<keyword evidence="1" id="KW-1133">Transmembrane helix</keyword>
<evidence type="ECO:0000256" key="1">
    <source>
        <dbReference type="SAM" id="Phobius"/>
    </source>
</evidence>
<dbReference type="InterPro" id="IPR011004">
    <property type="entry name" value="Trimer_LpxA-like_sf"/>
</dbReference>
<dbReference type="InterPro" id="IPR051159">
    <property type="entry name" value="Hexapeptide_acetyltransf"/>
</dbReference>
<dbReference type="Pfam" id="PF00132">
    <property type="entry name" value="Hexapep"/>
    <property type="match status" value="1"/>
</dbReference>
<dbReference type="AlphaFoldDB" id="A0A4U1BWS0"/>
<feature type="transmembrane region" description="Helical" evidence="1">
    <location>
        <begin position="25"/>
        <end position="48"/>
    </location>
</feature>
<dbReference type="OrthoDB" id="9815592at2"/>
<evidence type="ECO:0000313" key="3">
    <source>
        <dbReference type="Proteomes" id="UP000305675"/>
    </source>
</evidence>